<feature type="region of interest" description="Disordered" evidence="1">
    <location>
        <begin position="1"/>
        <end position="54"/>
    </location>
</feature>
<organism evidence="2 3">
    <name type="scientific">Rhizobium straminoryzae</name>
    <dbReference type="NCBI Taxonomy" id="1387186"/>
    <lineage>
        <taxon>Bacteria</taxon>
        <taxon>Pseudomonadati</taxon>
        <taxon>Pseudomonadota</taxon>
        <taxon>Alphaproteobacteria</taxon>
        <taxon>Hyphomicrobiales</taxon>
        <taxon>Rhizobiaceae</taxon>
        <taxon>Rhizobium/Agrobacterium group</taxon>
        <taxon>Rhizobium</taxon>
    </lineage>
</organism>
<dbReference type="AlphaFoldDB" id="A0A549TC51"/>
<reference evidence="2 3" key="1">
    <citation type="submission" date="2019-07" db="EMBL/GenBank/DDBJ databases">
        <title>Ln-dependent methylotrophs.</title>
        <authorList>
            <person name="Tani A."/>
        </authorList>
    </citation>
    <scope>NUCLEOTIDE SEQUENCE [LARGE SCALE GENOMIC DNA]</scope>
    <source>
        <strain evidence="2 3">SM12</strain>
    </source>
</reference>
<accession>A0A549TC51</accession>
<feature type="compositionally biased region" description="Gly residues" evidence="1">
    <location>
        <begin position="38"/>
        <end position="50"/>
    </location>
</feature>
<comment type="caution">
    <text evidence="2">The sequence shown here is derived from an EMBL/GenBank/DDBJ whole genome shotgun (WGS) entry which is preliminary data.</text>
</comment>
<dbReference type="EMBL" id="VJMG01000021">
    <property type="protein sequence ID" value="TRL39418.1"/>
    <property type="molecule type" value="Genomic_DNA"/>
</dbReference>
<protein>
    <submittedName>
        <fullName evidence="2">Uncharacterized protein</fullName>
    </submittedName>
</protein>
<dbReference type="Proteomes" id="UP000316801">
    <property type="component" value="Unassembled WGS sequence"/>
</dbReference>
<evidence type="ECO:0000313" key="2">
    <source>
        <dbReference type="EMBL" id="TRL39418.1"/>
    </source>
</evidence>
<gene>
    <name evidence="2" type="ORF">FNA46_09765</name>
</gene>
<name>A0A549TC51_9HYPH</name>
<evidence type="ECO:0000313" key="3">
    <source>
        <dbReference type="Proteomes" id="UP000316801"/>
    </source>
</evidence>
<sequence length="100" mass="10642">METTSERMMLHCNKNATKSARFAEEDKTTPAIADRSGGPHGTGQERGGAGHARSLKHAAVDCAAHSCASVIPEEGQRIIGNCNEDFMTREGDCGSVPKQK</sequence>
<evidence type="ECO:0000256" key="1">
    <source>
        <dbReference type="SAM" id="MobiDB-lite"/>
    </source>
</evidence>
<dbReference type="RefSeq" id="WP_143124997.1">
    <property type="nucleotide sequence ID" value="NZ_VJMG01000021.1"/>
</dbReference>
<proteinExistence type="predicted"/>
<keyword evidence="3" id="KW-1185">Reference proteome</keyword>